<proteinExistence type="predicted"/>
<protein>
    <submittedName>
        <fullName evidence="1">Uncharacterized protein</fullName>
    </submittedName>
</protein>
<gene>
    <name evidence="1" type="ORF">C4K07_2897</name>
</gene>
<dbReference type="EMBL" id="CP027750">
    <property type="protein sequence ID" value="AZE29682.1"/>
    <property type="molecule type" value="Genomic_DNA"/>
</dbReference>
<dbReference type="Proteomes" id="UP000280455">
    <property type="component" value="Chromosome"/>
</dbReference>
<organism evidence="1 2">
    <name type="scientific">Pseudomonas chlororaphis subsp. aureofaciens</name>
    <dbReference type="NCBI Taxonomy" id="587851"/>
    <lineage>
        <taxon>Bacteria</taxon>
        <taxon>Pseudomonadati</taxon>
        <taxon>Pseudomonadota</taxon>
        <taxon>Gammaproteobacteria</taxon>
        <taxon>Pseudomonadales</taxon>
        <taxon>Pseudomonadaceae</taxon>
        <taxon>Pseudomonas</taxon>
    </lineage>
</organism>
<evidence type="ECO:0000313" key="1">
    <source>
        <dbReference type="EMBL" id="AZE29682.1"/>
    </source>
</evidence>
<dbReference type="AlphaFoldDB" id="A0AAD0ZIV6"/>
<evidence type="ECO:0000313" key="2">
    <source>
        <dbReference type="Proteomes" id="UP000280455"/>
    </source>
</evidence>
<accession>A0AAD0ZIV6</accession>
<sequence length="58" mass="6789">MCFCRSEACSRWRRWRHHQTAGLKLTTSPAGLIAGKPGSYRRWRPSSNLRFVVQTRAR</sequence>
<reference evidence="1 2" key="1">
    <citation type="submission" date="2018-03" db="EMBL/GenBank/DDBJ databases">
        <title>Diversity of phytobeneficial traits revealed by whole-genome analysis of worldwide-isolated phenazine-producing Pseudomonas spp.</title>
        <authorList>
            <person name="Biessy A."/>
            <person name="Novinscak A."/>
            <person name="Blom J."/>
            <person name="Leger G."/>
            <person name="Thomashow L.S."/>
            <person name="Cazorla F.M."/>
            <person name="Josic D."/>
            <person name="Filion M."/>
        </authorList>
    </citation>
    <scope>NUCLEOTIDE SEQUENCE [LARGE SCALE GENOMIC DNA]</scope>
    <source>
        <strain evidence="1 2">ChPhzS24</strain>
    </source>
</reference>
<name>A0AAD0ZIV6_9PSED</name>